<dbReference type="Pfam" id="PF15609">
    <property type="entry name" value="PRTase_2"/>
    <property type="match status" value="1"/>
</dbReference>
<accession>A0A2S3ZBT3</accession>
<evidence type="ECO:0000259" key="1">
    <source>
        <dbReference type="Pfam" id="PF11202"/>
    </source>
</evidence>
<gene>
    <name evidence="5" type="ORF">C3B59_10945</name>
</gene>
<dbReference type="Pfam" id="PF12500">
    <property type="entry name" value="TRSP"/>
    <property type="match status" value="1"/>
</dbReference>
<reference evidence="5 6" key="1">
    <citation type="submission" date="2018-01" db="EMBL/GenBank/DDBJ databases">
        <title>Cryobacterium sp. nov., from glaciers in China.</title>
        <authorList>
            <person name="Liu Q."/>
            <person name="Xin Y.-H."/>
        </authorList>
    </citation>
    <scope>NUCLEOTIDE SEQUENCE [LARGE SCALE GENOMIC DNA]</scope>
    <source>
        <strain evidence="5 6">TMB1-8</strain>
    </source>
</reference>
<dbReference type="InterPro" id="IPR028157">
    <property type="entry name" value="PELOTA_dom"/>
</dbReference>
<dbReference type="Proteomes" id="UP000237104">
    <property type="component" value="Unassembled WGS sequence"/>
</dbReference>
<evidence type="ECO:0000313" key="5">
    <source>
        <dbReference type="EMBL" id="POH63335.1"/>
    </source>
</evidence>
<keyword evidence="5" id="KW-0328">Glycosyltransferase</keyword>
<dbReference type="InterPro" id="IPR022537">
    <property type="entry name" value="TRSP_dom"/>
</dbReference>
<feature type="domain" description="Orotate phosphoribosyltransferase-like" evidence="4">
    <location>
        <begin position="55"/>
        <end position="295"/>
    </location>
</feature>
<dbReference type="AlphaFoldDB" id="A0A2S3ZBT3"/>
<evidence type="ECO:0000259" key="3">
    <source>
        <dbReference type="Pfam" id="PF15608"/>
    </source>
</evidence>
<dbReference type="GO" id="GO:0016757">
    <property type="term" value="F:glycosyltransferase activity"/>
    <property type="evidence" value="ECO:0007669"/>
    <property type="project" value="UniProtKB-KW"/>
</dbReference>
<evidence type="ECO:0000259" key="2">
    <source>
        <dbReference type="Pfam" id="PF12500"/>
    </source>
</evidence>
<comment type="caution">
    <text evidence="5">The sequence shown here is derived from an EMBL/GenBank/DDBJ whole genome shotgun (WGS) entry which is preliminary data.</text>
</comment>
<dbReference type="SUPFAM" id="SSF53271">
    <property type="entry name" value="PRTase-like"/>
    <property type="match status" value="1"/>
</dbReference>
<sequence>MGAQDDAARRRLRGGVGVHHLRRPPRSEHAVTVATALDIHVATDHTRSILGVDELVGIALRHNPKRAHLLVSTVLAKHVPTVPGIALAAGELLGLLVSAVVSGGVSGGGPPAVNALGDRFAVLVARLAEKPESAGAESLAQAHRDLTDLRRDIRAATAPRPDVVTFGYAETATGLGQLVADALGAYYLHSTRHAPAGATPFAGFAEEHSHATDHVLLPTDPHWLRAGGTTILVDDELSTGTTVINTITALHALIPQSHWVIASLIDLRSPADLGRFDELATTLGTRISVVCLSAGSIGLPADVLPRAGRMIESMPVSTPAPAAAGEVHLLDCTDLAPLRSARFGTTAPADASVAAAIADRVAALLPAGETTAHNRGVLVLGSEEFIALPMLTADELGRAAAPQFVRFSTSTRSPIAALDAADYPIRSAISFRSHDTTSDGDGVRFAYNLTAGQHRFGTVVFMPEPGTDPARLTGADGVIDALRRVSDRIVVVLLTASAPTDGIPTSVTTSPLPPAAVLPHPLSGPAFGSYAAEDVSWLLQDLQGVALEAPAEEREHAIQTGAANYAESLPIEYLPSPEYEALYREALQRSGRRLAVAVGVVTDLALAARGDRPVFVSLARAGTPIGILMRRWAQHARGIDVPHYTMSIVRGVGLDQTALRYLAAHHDPEQIIFVDGWTGKGAIARELSAAIALFGRTDGVFFRDDLAVLADPGHCVTIHGTREDYLIPSACLNSTVSGLVSRTVFNRDLIGEDEFHGAKFYAELSPNDVSGDFLDTVCGYFADVAADVAAGVAAASAEDRTPSWVGWKAVEKISTEYGINDVNLVKPGVGETTRVLLRRVPWKVLVRADAVADVAHVLLLAEQRGVPIEVVPDLPYSCVGLIRPGRGIAGAQ</sequence>
<organism evidence="5 6">
    <name type="scientific">Cryobacterium zongtaii</name>
    <dbReference type="NCBI Taxonomy" id="1259217"/>
    <lineage>
        <taxon>Bacteria</taxon>
        <taxon>Bacillati</taxon>
        <taxon>Actinomycetota</taxon>
        <taxon>Actinomycetes</taxon>
        <taxon>Micrococcales</taxon>
        <taxon>Microbacteriaceae</taxon>
        <taxon>Cryobacterium</taxon>
    </lineage>
</organism>
<keyword evidence="5" id="KW-0808">Transferase</keyword>
<proteinExistence type="predicted"/>
<feature type="domain" description="TRSP" evidence="2">
    <location>
        <begin position="340"/>
        <end position="481"/>
    </location>
</feature>
<name>A0A2S3ZBT3_9MICO</name>
<evidence type="ECO:0000259" key="4">
    <source>
        <dbReference type="Pfam" id="PF15609"/>
    </source>
</evidence>
<dbReference type="OrthoDB" id="1663315at2"/>
<dbReference type="Pfam" id="PF11202">
    <property type="entry name" value="StiP"/>
    <property type="match status" value="1"/>
</dbReference>
<dbReference type="InterPro" id="IPR041688">
    <property type="entry name" value="PRTase_2"/>
</dbReference>
<evidence type="ECO:0000313" key="6">
    <source>
        <dbReference type="Proteomes" id="UP000237104"/>
    </source>
</evidence>
<protein>
    <submittedName>
        <fullName evidence="5">Phosphoribosyltransferase</fullName>
    </submittedName>
</protein>
<dbReference type="Pfam" id="PF15608">
    <property type="entry name" value="PELOTA_1"/>
    <property type="match status" value="1"/>
</dbReference>
<dbReference type="InterPro" id="IPR029057">
    <property type="entry name" value="PRTase-like"/>
</dbReference>
<dbReference type="InterPro" id="IPR011215">
    <property type="entry name" value="StiP_N"/>
</dbReference>
<dbReference type="EMBL" id="PPXF01000050">
    <property type="protein sequence ID" value="POH63335.1"/>
    <property type="molecule type" value="Genomic_DNA"/>
</dbReference>
<feature type="domain" description="PELOTA RNA-binding" evidence="3">
    <location>
        <begin position="804"/>
        <end position="883"/>
    </location>
</feature>
<feature type="domain" description="Cysteine protease StiP N-terminal" evidence="1">
    <location>
        <begin position="528"/>
        <end position="777"/>
    </location>
</feature>